<reference evidence="1" key="1">
    <citation type="submission" date="2020-10" db="EMBL/GenBank/DDBJ databases">
        <authorList>
            <person name="Gilroy R."/>
        </authorList>
    </citation>
    <scope>NUCLEOTIDE SEQUENCE</scope>
    <source>
        <strain evidence="1">ChiHecec3B27-6122</strain>
    </source>
</reference>
<dbReference type="Gene3D" id="1.50.10.10">
    <property type="match status" value="1"/>
</dbReference>
<dbReference type="EMBL" id="DVJS01000217">
    <property type="protein sequence ID" value="HIS98045.1"/>
    <property type="molecule type" value="Genomic_DNA"/>
</dbReference>
<evidence type="ECO:0008006" key="3">
    <source>
        <dbReference type="Google" id="ProtNLM"/>
    </source>
</evidence>
<sequence length="982" mass="110553">MDGSFTAIIRDYNKKPAFSDFLPGIAGLFGTPAWCFFVNRGQCVASFGTSDKDHAIMEFSPAHSSYQLAETRGFRSFVKLDGEVFELFSADSEHMDMYLGLNSLGISCLDHGLEAEVRYFTLPDAPVGALVRRLKLTNRTDRAARAELLDGMPALVPYGVSDWVLKNMVQTGRAWMETQRLDSGVPRYRVRVSMEDSARVTSVSGCAFALSVDDRGDRLPAVADPETVFGCDTALRRPLGFLEKSPAEIAGSVQAVQNTFPCFFSGLTRRLEPGESACIFTLIGHAESDSALDAFLTADFGPDWFAERLERAEELARELTDRAYTRTADPAFDAYCRQSFLDNCLRGGWPVKLGSQVLHPFTRKHGDLERDYNYFYLAPEPFSQGNGNFRDVNQNRRCDVSYSPFVEKDNVMTFCSLVQLDGYNPLQINPETLIVDGKEQSPGELWKSLPEEGRNERFKQLVSAAEKRVNAVFGEGYWSDHWTYTLDLIEDFLRIWPERRRELLCETPVGWFSSKARLLPRRMRCVETENGLRQYRYLEEREAEDWERAADGSPLRSSVLEKLAALCALKFAALDPYAVGVEMEGGKPGWYDALNGLPGLFGSSVAESCELVRLLRFVSESLPFAGGRLTVPKCQSRLIDRLSRAVGENRGSLGAPGAQYGFWRAACEALEDCREASYAGKAMEPVQLDAAELSATFSDWAELLAQRLELSRRPDGLMPTYFSYEAEDWRVTEEGIEPLSFRQNALPLFLEGPVHDLKLQGDPASRLGMYEKVKSSTLYDAKLGMYRVNEALDRSQLELGRAAAFTPGWLENGSVWLHMEYKYLLELLKGGLYAEFFKEFRSCGVPFLDETVYGRSTTENVSFIVSSLNPDERLHGRGFVARLSGSTAEFLQMWQLMFFGPAPFAWRGGKLELDLRPAIPEYLIDETLTLEATLAGTCRVRFHFAEKRDYFPGNYTVTRQTCDRTPDEIRRGAQAQAELWME</sequence>
<reference evidence="1" key="2">
    <citation type="journal article" date="2021" name="PeerJ">
        <title>Extensive microbial diversity within the chicken gut microbiome revealed by metagenomics and culture.</title>
        <authorList>
            <person name="Gilroy R."/>
            <person name="Ravi A."/>
            <person name="Getino M."/>
            <person name="Pursley I."/>
            <person name="Horton D.L."/>
            <person name="Alikhan N.F."/>
            <person name="Baker D."/>
            <person name="Gharbi K."/>
            <person name="Hall N."/>
            <person name="Watson M."/>
            <person name="Adriaenssens E.M."/>
            <person name="Foster-Nyarko E."/>
            <person name="Jarju S."/>
            <person name="Secka A."/>
            <person name="Antonio M."/>
            <person name="Oren A."/>
            <person name="Chaudhuri R.R."/>
            <person name="La Ragione R."/>
            <person name="Hildebrand F."/>
            <person name="Pallen M.J."/>
        </authorList>
    </citation>
    <scope>NUCLEOTIDE SEQUENCE</scope>
    <source>
        <strain evidence="1">ChiHecec3B27-6122</strain>
    </source>
</reference>
<gene>
    <name evidence="1" type="ORF">IAD42_08725</name>
</gene>
<proteinExistence type="predicted"/>
<dbReference type="InterPro" id="IPR012341">
    <property type="entry name" value="6hp_glycosidase-like_sf"/>
</dbReference>
<protein>
    <recommendedName>
        <fullName evidence="3">Cellobiose phosphorylase</fullName>
    </recommendedName>
</protein>
<evidence type="ECO:0000313" key="2">
    <source>
        <dbReference type="Proteomes" id="UP000886876"/>
    </source>
</evidence>
<dbReference type="InterPro" id="IPR037018">
    <property type="entry name" value="GH65_N"/>
</dbReference>
<evidence type="ECO:0000313" key="1">
    <source>
        <dbReference type="EMBL" id="HIS98045.1"/>
    </source>
</evidence>
<dbReference type="Gene3D" id="2.70.98.40">
    <property type="entry name" value="Glycoside hydrolase, family 65, N-terminal domain"/>
    <property type="match status" value="1"/>
</dbReference>
<accession>A0A9D1G5W8</accession>
<dbReference type="Proteomes" id="UP000886876">
    <property type="component" value="Unassembled WGS sequence"/>
</dbReference>
<dbReference type="SUPFAM" id="SSF48208">
    <property type="entry name" value="Six-hairpin glycosidases"/>
    <property type="match status" value="1"/>
</dbReference>
<dbReference type="InterPro" id="IPR008928">
    <property type="entry name" value="6-hairpin_glycosidase_sf"/>
</dbReference>
<dbReference type="GO" id="GO:0003824">
    <property type="term" value="F:catalytic activity"/>
    <property type="evidence" value="ECO:0007669"/>
    <property type="project" value="UniProtKB-ARBA"/>
</dbReference>
<name>A0A9D1G5W8_9FIRM</name>
<dbReference type="GO" id="GO:0005975">
    <property type="term" value="P:carbohydrate metabolic process"/>
    <property type="evidence" value="ECO:0007669"/>
    <property type="project" value="InterPro"/>
</dbReference>
<comment type="caution">
    <text evidence="1">The sequence shown here is derived from an EMBL/GenBank/DDBJ whole genome shotgun (WGS) entry which is preliminary data.</text>
</comment>
<dbReference type="AlphaFoldDB" id="A0A9D1G5W8"/>
<organism evidence="1 2">
    <name type="scientific">Candidatus Scatomorpha pullistercoris</name>
    <dbReference type="NCBI Taxonomy" id="2840929"/>
    <lineage>
        <taxon>Bacteria</taxon>
        <taxon>Bacillati</taxon>
        <taxon>Bacillota</taxon>
        <taxon>Clostridia</taxon>
        <taxon>Eubacteriales</taxon>
        <taxon>Candidatus Scatomorpha</taxon>
    </lineage>
</organism>